<dbReference type="InterPro" id="IPR000432">
    <property type="entry name" value="DNA_mismatch_repair_MutS_C"/>
</dbReference>
<evidence type="ECO:0000256" key="2">
    <source>
        <dbReference type="ARBA" id="ARBA00022840"/>
    </source>
</evidence>
<dbReference type="SMART" id="SM00534">
    <property type="entry name" value="MUTSac"/>
    <property type="match status" value="1"/>
</dbReference>
<dbReference type="InterPro" id="IPR027417">
    <property type="entry name" value="P-loop_NTPase"/>
</dbReference>
<dbReference type="EMBL" id="CP001825">
    <property type="protein sequence ID" value="ACZ42154.1"/>
    <property type="molecule type" value="Genomic_DNA"/>
</dbReference>
<keyword evidence="1" id="KW-0547">Nucleotide-binding</keyword>
<sequence>MTDIKRFTSLLWPKEKSSVHISDRVYEDLNLSPIVQKLDIDARHRDAIRQIIQNLPTDLETIAYRQEILEDILNDEQLFKELLELLPKIIELRSPSGYHWPGDSPLISVINRISELDRYIECLDQLYNALAHAPYVKSKGLTSLREDVARAHDDPTIEHLRKELPSLHEALSETNSVTIGINLGPDLQPESAAIISFNNYVFKGKKTLLDKLLTTSSEDQRFGIGQLHRSTSGGLPRDGKLYQELQTLLENAVKPLSKVLDTFKRVSSAPIVALENDIAFYLGAVRLVKHLEKRGLNFCRPRILPMGQKCFYAESLVNLSLAIQMEARDKIDGSDFSRSVVANDVLVDAEYPLLIVTGPNRGGKTTFCRAIGQAQVLFQSGLFVPAKEAKISPVDNILTHFPGAETSTIGEGRLDDEIRRLRELFEESTENSLVLLNEPLTSTSEREALVIAKDFVKGLQLMRARGVLITHLHDLALSVNELNMQSESKIRNLVAETSHKNGRVESTFKIKPGEPTSTSFASEIAIKHGLTYEGLQRILKEKNHRSYIEKN</sequence>
<name>D1CBI9_THET1</name>
<protein>
    <submittedName>
        <fullName evidence="5">DNA mismatch repair protein MutS domain protein</fullName>
    </submittedName>
</protein>
<dbReference type="GO" id="GO:0140664">
    <property type="term" value="F:ATP-dependent DNA damage sensor activity"/>
    <property type="evidence" value="ECO:0007669"/>
    <property type="project" value="InterPro"/>
</dbReference>
<dbReference type="HOGENOM" id="CLU_036487_1_0_0"/>
<proteinExistence type="predicted"/>
<organism evidence="5 6">
    <name type="scientific">Thermobaculum terrenum (strain ATCC BAA-798 / CCMEE 7001 / YNP1)</name>
    <dbReference type="NCBI Taxonomy" id="525904"/>
    <lineage>
        <taxon>Bacteria</taxon>
        <taxon>Bacillati</taxon>
        <taxon>Chloroflexota</taxon>
        <taxon>Chloroflexia</taxon>
        <taxon>Candidatus Thermobaculales</taxon>
        <taxon>Candidatus Thermobaculaceae</taxon>
        <taxon>Thermobaculum</taxon>
    </lineage>
</organism>
<dbReference type="eggNOG" id="COG0249">
    <property type="taxonomic scope" value="Bacteria"/>
</dbReference>
<evidence type="ECO:0000256" key="1">
    <source>
        <dbReference type="ARBA" id="ARBA00022741"/>
    </source>
</evidence>
<dbReference type="Proteomes" id="UP000000323">
    <property type="component" value="Chromosome 1"/>
</dbReference>
<reference evidence="6" key="1">
    <citation type="journal article" date="2010" name="Stand. Genomic Sci.">
        <title>Complete genome sequence of 'Thermobaculum terrenum' type strain (YNP1).</title>
        <authorList>
            <person name="Kiss H."/>
            <person name="Cleland D."/>
            <person name="Lapidus A."/>
            <person name="Lucas S."/>
            <person name="Glavina Del Rio T."/>
            <person name="Nolan M."/>
            <person name="Tice H."/>
            <person name="Han C."/>
            <person name="Goodwin L."/>
            <person name="Pitluck S."/>
            <person name="Liolios K."/>
            <person name="Ivanova N."/>
            <person name="Mavromatis K."/>
            <person name="Ovchinnikova G."/>
            <person name="Pati A."/>
            <person name="Chen A."/>
            <person name="Palaniappan K."/>
            <person name="Land M."/>
            <person name="Hauser L."/>
            <person name="Chang Y."/>
            <person name="Jeffries C."/>
            <person name="Lu M."/>
            <person name="Brettin T."/>
            <person name="Detter J."/>
            <person name="Goker M."/>
            <person name="Tindall B."/>
            <person name="Beck B."/>
            <person name="McDermott T."/>
            <person name="Woyke T."/>
            <person name="Bristow J."/>
            <person name="Eisen J."/>
            <person name="Markowitz V."/>
            <person name="Hugenholtz P."/>
            <person name="Kyrpides N."/>
            <person name="Klenk H."/>
            <person name="Cheng J."/>
        </authorList>
    </citation>
    <scope>NUCLEOTIDE SEQUENCE [LARGE SCALE GENOMIC DNA]</scope>
    <source>
        <strain evidence="6">ATCC BAA-798 / YNP1</strain>
    </source>
</reference>
<dbReference type="KEGG" id="ttr:Tter_1246"/>
<evidence type="ECO:0000313" key="6">
    <source>
        <dbReference type="Proteomes" id="UP000000323"/>
    </source>
</evidence>
<dbReference type="RefSeq" id="WP_012875189.1">
    <property type="nucleotide sequence ID" value="NC_013525.1"/>
</dbReference>
<dbReference type="PANTHER" id="PTHR11361:SF34">
    <property type="entry name" value="DNA MISMATCH REPAIR PROTEIN MSH1, MITOCHONDRIAL"/>
    <property type="match status" value="1"/>
</dbReference>
<dbReference type="GO" id="GO:0005524">
    <property type="term" value="F:ATP binding"/>
    <property type="evidence" value="ECO:0007669"/>
    <property type="project" value="UniProtKB-KW"/>
</dbReference>
<evidence type="ECO:0000259" key="4">
    <source>
        <dbReference type="SMART" id="SM00534"/>
    </source>
</evidence>
<keyword evidence="2" id="KW-0067">ATP-binding</keyword>
<dbReference type="GO" id="GO:0005829">
    <property type="term" value="C:cytosol"/>
    <property type="evidence" value="ECO:0007669"/>
    <property type="project" value="TreeGrafter"/>
</dbReference>
<dbReference type="STRING" id="525904.Tter_1246"/>
<dbReference type="Pfam" id="PF00488">
    <property type="entry name" value="MutS_V"/>
    <property type="match status" value="1"/>
</dbReference>
<dbReference type="PANTHER" id="PTHR11361">
    <property type="entry name" value="DNA MISMATCH REPAIR PROTEIN MUTS FAMILY MEMBER"/>
    <property type="match status" value="1"/>
</dbReference>
<keyword evidence="3" id="KW-0238">DNA-binding</keyword>
<evidence type="ECO:0000313" key="5">
    <source>
        <dbReference type="EMBL" id="ACZ42154.1"/>
    </source>
</evidence>
<dbReference type="Gene3D" id="3.40.50.300">
    <property type="entry name" value="P-loop containing nucleotide triphosphate hydrolases"/>
    <property type="match status" value="1"/>
</dbReference>
<dbReference type="GO" id="GO:0030983">
    <property type="term" value="F:mismatched DNA binding"/>
    <property type="evidence" value="ECO:0007669"/>
    <property type="project" value="InterPro"/>
</dbReference>
<keyword evidence="6" id="KW-1185">Reference proteome</keyword>
<dbReference type="GO" id="GO:0006298">
    <property type="term" value="P:mismatch repair"/>
    <property type="evidence" value="ECO:0007669"/>
    <property type="project" value="InterPro"/>
</dbReference>
<dbReference type="SUPFAM" id="SSF52540">
    <property type="entry name" value="P-loop containing nucleoside triphosphate hydrolases"/>
    <property type="match status" value="1"/>
</dbReference>
<dbReference type="InterPro" id="IPR045076">
    <property type="entry name" value="MutS"/>
</dbReference>
<evidence type="ECO:0000256" key="3">
    <source>
        <dbReference type="ARBA" id="ARBA00023125"/>
    </source>
</evidence>
<gene>
    <name evidence="5" type="ordered locus">Tter_1246</name>
</gene>
<feature type="domain" description="DNA mismatch repair proteins mutS family" evidence="4">
    <location>
        <begin position="351"/>
        <end position="540"/>
    </location>
</feature>
<dbReference type="AlphaFoldDB" id="D1CBI9"/>
<accession>D1CBI9</accession>
<dbReference type="OrthoDB" id="9808166at2"/>